<feature type="domain" description="OB" evidence="2">
    <location>
        <begin position="22"/>
        <end position="88"/>
    </location>
</feature>
<dbReference type="SUPFAM" id="SSF109604">
    <property type="entry name" value="HD-domain/PDEase-like"/>
    <property type="match status" value="1"/>
</dbReference>
<dbReference type="InterPro" id="IPR050798">
    <property type="entry name" value="YhaM_exoribonuc/phosphodiest"/>
</dbReference>
<organism evidence="4 5">
    <name type="scientific">Alkalibaculum bacchi</name>
    <dbReference type="NCBI Taxonomy" id="645887"/>
    <lineage>
        <taxon>Bacteria</taxon>
        <taxon>Bacillati</taxon>
        <taxon>Bacillota</taxon>
        <taxon>Clostridia</taxon>
        <taxon>Eubacteriales</taxon>
        <taxon>Eubacteriaceae</taxon>
        <taxon>Alkalibaculum</taxon>
    </lineage>
</organism>
<dbReference type="GO" id="GO:0016787">
    <property type="term" value="F:hydrolase activity"/>
    <property type="evidence" value="ECO:0007669"/>
    <property type="project" value="UniProtKB-KW"/>
</dbReference>
<dbReference type="RefSeq" id="WP_113920996.1">
    <property type="nucleotide sequence ID" value="NZ_QNRX01000012.1"/>
</dbReference>
<accession>A0A366I3G2</accession>
<gene>
    <name evidence="4" type="ORF">DES36_11230</name>
</gene>
<dbReference type="Pfam" id="PF01966">
    <property type="entry name" value="HD"/>
    <property type="match status" value="1"/>
</dbReference>
<evidence type="ECO:0000259" key="3">
    <source>
        <dbReference type="Pfam" id="PF01966"/>
    </source>
</evidence>
<dbReference type="InterPro" id="IPR012340">
    <property type="entry name" value="NA-bd_OB-fold"/>
</dbReference>
<dbReference type="Gene3D" id="2.40.50.140">
    <property type="entry name" value="Nucleic acid-binding proteins"/>
    <property type="match status" value="1"/>
</dbReference>
<dbReference type="Gene3D" id="1.10.3210.10">
    <property type="entry name" value="Hypothetical protein af1432"/>
    <property type="match status" value="1"/>
</dbReference>
<dbReference type="OrthoDB" id="9778453at2"/>
<evidence type="ECO:0000259" key="2">
    <source>
        <dbReference type="Pfam" id="PF01336"/>
    </source>
</evidence>
<sequence>MNIKDFEYNQKIQGYYMIKKIEERTSKNGGTYIDINIADQNKDEINGKIWNAQGMDLNAYKSGILVKVRGQVQKFNNKMQLHIEKIRLVEQSDDVNFEDYIAAAPVSSNQMIHEIYSFIDKIIHPQIKELTLTLFKDKEVKLSYYPAAKTHHHNIKGGLLYHIRTMLDLGEKISSIYDFINTDLLYAGIVLHDLSKTEEMIADELGIVEDYSTEGKLLGHIIQGITEIDRVCRELSIDDEIKMVLQHMILSHHYHAEYGSPKMPLIPEAELLHYIDLIDARMYGMNKALSNVEGGSFAEKNYSLDGRSLYKTSFGDTNNG</sequence>
<feature type="domain" description="HD" evidence="3">
    <location>
        <begin position="160"/>
        <end position="280"/>
    </location>
</feature>
<protein>
    <submittedName>
        <fullName evidence="4">3'-5' exoribonuclease</fullName>
    </submittedName>
</protein>
<proteinExistence type="predicted"/>
<dbReference type="PANTHER" id="PTHR37294:SF1">
    <property type="entry name" value="3'-5' EXORIBONUCLEASE YHAM"/>
    <property type="match status" value="1"/>
</dbReference>
<dbReference type="GO" id="GO:0031125">
    <property type="term" value="P:rRNA 3'-end processing"/>
    <property type="evidence" value="ECO:0007669"/>
    <property type="project" value="TreeGrafter"/>
</dbReference>
<dbReference type="CDD" id="cd04492">
    <property type="entry name" value="YhaM_OBF_like"/>
    <property type="match status" value="1"/>
</dbReference>
<name>A0A366I3G2_9FIRM</name>
<dbReference type="InterPro" id="IPR004365">
    <property type="entry name" value="NA-bd_OB_tRNA"/>
</dbReference>
<dbReference type="AlphaFoldDB" id="A0A366I3G2"/>
<dbReference type="GO" id="GO:0003676">
    <property type="term" value="F:nucleic acid binding"/>
    <property type="evidence" value="ECO:0007669"/>
    <property type="project" value="InterPro"/>
</dbReference>
<keyword evidence="5" id="KW-1185">Reference proteome</keyword>
<dbReference type="SUPFAM" id="SSF50249">
    <property type="entry name" value="Nucleic acid-binding proteins"/>
    <property type="match status" value="1"/>
</dbReference>
<evidence type="ECO:0000256" key="1">
    <source>
        <dbReference type="ARBA" id="ARBA00022801"/>
    </source>
</evidence>
<dbReference type="PANTHER" id="PTHR37294">
    <property type="entry name" value="3'-5' EXORIBONUCLEASE YHAM"/>
    <property type="match status" value="1"/>
</dbReference>
<dbReference type="InterPro" id="IPR006674">
    <property type="entry name" value="HD_domain"/>
</dbReference>
<evidence type="ECO:0000313" key="4">
    <source>
        <dbReference type="EMBL" id="RBP62058.1"/>
    </source>
</evidence>
<reference evidence="4 5" key="1">
    <citation type="submission" date="2018-06" db="EMBL/GenBank/DDBJ databases">
        <title>Genomic Encyclopedia of Type Strains, Phase IV (KMG-IV): sequencing the most valuable type-strain genomes for metagenomic binning, comparative biology and taxonomic classification.</title>
        <authorList>
            <person name="Goeker M."/>
        </authorList>
    </citation>
    <scope>NUCLEOTIDE SEQUENCE [LARGE SCALE GENOMIC DNA]</scope>
    <source>
        <strain evidence="4 5">DSM 22112</strain>
    </source>
</reference>
<dbReference type="EMBL" id="QNRX01000012">
    <property type="protein sequence ID" value="RBP62058.1"/>
    <property type="molecule type" value="Genomic_DNA"/>
</dbReference>
<evidence type="ECO:0000313" key="5">
    <source>
        <dbReference type="Proteomes" id="UP000253490"/>
    </source>
</evidence>
<dbReference type="Proteomes" id="UP000253490">
    <property type="component" value="Unassembled WGS sequence"/>
</dbReference>
<dbReference type="Pfam" id="PF01336">
    <property type="entry name" value="tRNA_anti-codon"/>
    <property type="match status" value="1"/>
</dbReference>
<keyword evidence="1" id="KW-0378">Hydrolase</keyword>
<comment type="caution">
    <text evidence="4">The sequence shown here is derived from an EMBL/GenBank/DDBJ whole genome shotgun (WGS) entry which is preliminary data.</text>
</comment>